<evidence type="ECO:0000313" key="20">
    <source>
        <dbReference type="EMBL" id="PCK33156.1"/>
    </source>
</evidence>
<dbReference type="FunFam" id="2.170.130.10:FF:000010">
    <property type="entry name" value="Ferripyoverdine receptor"/>
    <property type="match status" value="1"/>
</dbReference>
<dbReference type="EMBL" id="NKHF01000014">
    <property type="protein sequence ID" value="PCK33156.1"/>
    <property type="molecule type" value="Genomic_DNA"/>
</dbReference>
<keyword evidence="4 14" id="KW-1134">Transmembrane beta strand</keyword>
<dbReference type="AlphaFoldDB" id="A0A2A5JUX6"/>
<keyword evidence="7 17" id="KW-0732">Signal</keyword>
<evidence type="ECO:0000256" key="15">
    <source>
        <dbReference type="PROSITE-ProRule" id="PRU10144"/>
    </source>
</evidence>
<dbReference type="Gene3D" id="2.40.170.20">
    <property type="entry name" value="TonB-dependent receptor, beta-barrel domain"/>
    <property type="match status" value="1"/>
</dbReference>
<evidence type="ECO:0000256" key="17">
    <source>
        <dbReference type="SAM" id="SignalP"/>
    </source>
</evidence>
<gene>
    <name evidence="20" type="ORF">CEX98_03290</name>
</gene>
<evidence type="ECO:0000256" key="7">
    <source>
        <dbReference type="ARBA" id="ARBA00022729"/>
    </source>
</evidence>
<dbReference type="PANTHER" id="PTHR32552:SF74">
    <property type="entry name" value="HYDROXAMATE SIDEROPHORE RECEPTOR FHUE"/>
    <property type="match status" value="1"/>
</dbReference>
<dbReference type="InterPro" id="IPR036942">
    <property type="entry name" value="Beta-barrel_TonB_sf"/>
</dbReference>
<dbReference type="GO" id="GO:0015344">
    <property type="term" value="F:siderophore uptake transmembrane transporter activity"/>
    <property type="evidence" value="ECO:0007669"/>
    <property type="project" value="TreeGrafter"/>
</dbReference>
<dbReference type="GO" id="GO:0009279">
    <property type="term" value="C:cell outer membrane"/>
    <property type="evidence" value="ECO:0007669"/>
    <property type="project" value="UniProtKB-SubCell"/>
</dbReference>
<dbReference type="RefSeq" id="WP_099640705.1">
    <property type="nucleotide sequence ID" value="NZ_NKHF01000014.1"/>
</dbReference>
<dbReference type="PROSITE" id="PS52016">
    <property type="entry name" value="TONB_DEPENDENT_REC_3"/>
    <property type="match status" value="1"/>
</dbReference>
<keyword evidence="6 14" id="KW-0812">Transmembrane</keyword>
<dbReference type="SUPFAM" id="SSF56935">
    <property type="entry name" value="Porins"/>
    <property type="match status" value="1"/>
</dbReference>
<dbReference type="Pfam" id="PF00593">
    <property type="entry name" value="TonB_dep_Rec_b-barrel"/>
    <property type="match status" value="1"/>
</dbReference>
<dbReference type="InterPro" id="IPR012910">
    <property type="entry name" value="Plug_dom"/>
</dbReference>
<dbReference type="GO" id="GO:0038023">
    <property type="term" value="F:signaling receptor activity"/>
    <property type="evidence" value="ECO:0007669"/>
    <property type="project" value="InterPro"/>
</dbReference>
<name>A0A2A5JUX6_PSEO7</name>
<keyword evidence="12 20" id="KW-0675">Receptor</keyword>
<dbReference type="InterPro" id="IPR000531">
    <property type="entry name" value="Beta-barrel_TonB"/>
</dbReference>
<dbReference type="InterPro" id="IPR037066">
    <property type="entry name" value="Plug_dom_sf"/>
</dbReference>
<evidence type="ECO:0000256" key="16">
    <source>
        <dbReference type="RuleBase" id="RU003357"/>
    </source>
</evidence>
<protein>
    <submittedName>
        <fullName evidence="20">TonB-dependent siderophore receptor</fullName>
    </submittedName>
</protein>
<dbReference type="Gene3D" id="2.170.130.10">
    <property type="entry name" value="TonB-dependent receptor, plug domain"/>
    <property type="match status" value="1"/>
</dbReference>
<evidence type="ECO:0000256" key="8">
    <source>
        <dbReference type="ARBA" id="ARBA00023004"/>
    </source>
</evidence>
<comment type="similarity">
    <text evidence="2 14 16">Belongs to the TonB-dependent receptor family.</text>
</comment>
<feature type="signal peptide" evidence="17">
    <location>
        <begin position="1"/>
        <end position="26"/>
    </location>
</feature>
<evidence type="ECO:0000256" key="9">
    <source>
        <dbReference type="ARBA" id="ARBA00023065"/>
    </source>
</evidence>
<evidence type="ECO:0000256" key="1">
    <source>
        <dbReference type="ARBA" id="ARBA00004571"/>
    </source>
</evidence>
<dbReference type="PANTHER" id="PTHR32552">
    <property type="entry name" value="FERRICHROME IRON RECEPTOR-RELATED"/>
    <property type="match status" value="1"/>
</dbReference>
<feature type="domain" description="TonB-dependent receptor plug" evidence="19">
    <location>
        <begin position="59"/>
        <end position="159"/>
    </location>
</feature>
<proteinExistence type="inferred from homology"/>
<sequence length="708" mass="77853">MNTLPLKTLSFAVMAALGTSALQVQAAQQDNEKIEKIVVTGKYTVNEVIDTATGLGLSLLETPQSVSVITAARIKEQKLDTLTDTVLNAIGVSAKEVDNVRNTLQSRGFDITNYQIDGVPLSWSLAGDSGETIADVAIYERVEFVRGATGLLTGAGDPSASINLVRKHANSTDLTGFASVSLGSWNNKEVMVDVANGLTNDGSVRGRVVAKYEEGDSYLDLFSDESTVLYGVLETDLSTHSTVRVGASYQRNDPTSPTWGALPTFFTDGSKTDWEVEKTTAANWTEWQTTGTNAFVNFSHNFANGWELVANYNKLKYEQDTELLYLHGQLDKTTGEGLASWPYKSTGESNQDSVDIQLKGFYQLAGREHDFVTGALYSEQSADTLTFAALDNAFLPVGNFYEWDGNFPEPTWGTETSVAQDMDTEQTGLYAATRLNLSDELKVIAGGRLSSWQREGESYGVITDFGDNGVFIPYAGALYDLSTTQRVYASYTEIFQPQNAQDRNGDFLDPIKGKSYEVGLKSTYLDDMLQTTLAIFQIEQDNLAQDDVGYIVPGSVNTVAQYAAEGTTSKGFEFEVVGQLTDGFDVHLGYSQYKAEDANGVEVNTDNPRKQFKLYTTYQFVNALPELTIGGGVNWQNDTYSVTGNDRLEQDAYALVSLMASYALADNMALQLNVENLFDEKYYSQIGFFDQYRYGAPRNYSLSFSYDF</sequence>
<dbReference type="Pfam" id="PF07715">
    <property type="entry name" value="Plug"/>
    <property type="match status" value="1"/>
</dbReference>
<reference evidence="21" key="1">
    <citation type="journal article" date="2019" name="Genome Announc.">
        <title>Draft Genome Sequence of Pseudoalteromonas piscicida Strain 36Y ROTHPW, an Hypersaline Seawater Isolate from the South Coast of Sonora, Mexico.</title>
        <authorList>
            <person name="Sanchez-Diaz R."/>
            <person name="Molina-Garza Z.J."/>
            <person name="Cruz-Suarez L.E."/>
            <person name="Selvin J."/>
            <person name="Kiran G.S."/>
            <person name="Ibarra-Gamez J.C."/>
            <person name="Gomez-Gil B."/>
            <person name="Galaviz-Silva L."/>
        </authorList>
    </citation>
    <scope>NUCLEOTIDE SEQUENCE [LARGE SCALE GENOMIC DNA]</scope>
    <source>
        <strain evidence="21">36Y_RITHPW</strain>
    </source>
</reference>
<keyword evidence="8" id="KW-0408">Iron</keyword>
<evidence type="ECO:0000256" key="12">
    <source>
        <dbReference type="ARBA" id="ARBA00023170"/>
    </source>
</evidence>
<accession>A0A2A5JUX6</accession>
<keyword evidence="3 14" id="KW-0813">Transport</keyword>
<organism evidence="20 21">
    <name type="scientific">Pseudoalteromonas piscicida</name>
    <dbReference type="NCBI Taxonomy" id="43662"/>
    <lineage>
        <taxon>Bacteria</taxon>
        <taxon>Pseudomonadati</taxon>
        <taxon>Pseudomonadota</taxon>
        <taxon>Gammaproteobacteria</taxon>
        <taxon>Alteromonadales</taxon>
        <taxon>Pseudoalteromonadaceae</taxon>
        <taxon>Pseudoalteromonas</taxon>
    </lineage>
</organism>
<evidence type="ECO:0000259" key="19">
    <source>
        <dbReference type="Pfam" id="PF07715"/>
    </source>
</evidence>
<keyword evidence="13 14" id="KW-0998">Cell outer membrane</keyword>
<evidence type="ECO:0000259" key="18">
    <source>
        <dbReference type="Pfam" id="PF00593"/>
    </source>
</evidence>
<feature type="short sequence motif" description="TonB C-terminal box" evidence="15">
    <location>
        <begin position="691"/>
        <end position="708"/>
    </location>
</feature>
<feature type="domain" description="TonB-dependent receptor-like beta-barrel" evidence="18">
    <location>
        <begin position="249"/>
        <end position="677"/>
    </location>
</feature>
<dbReference type="GO" id="GO:0015891">
    <property type="term" value="P:siderophore transport"/>
    <property type="evidence" value="ECO:0007669"/>
    <property type="project" value="InterPro"/>
</dbReference>
<dbReference type="OrthoDB" id="8663017at2"/>
<evidence type="ECO:0000313" key="21">
    <source>
        <dbReference type="Proteomes" id="UP000228621"/>
    </source>
</evidence>
<dbReference type="InterPro" id="IPR010917">
    <property type="entry name" value="TonB_rcpt_CS"/>
</dbReference>
<evidence type="ECO:0000256" key="10">
    <source>
        <dbReference type="ARBA" id="ARBA00023077"/>
    </source>
</evidence>
<keyword evidence="21" id="KW-1185">Reference proteome</keyword>
<keyword evidence="5" id="KW-0410">Iron transport</keyword>
<comment type="caution">
    <text evidence="20">The sequence shown here is derived from an EMBL/GenBank/DDBJ whole genome shotgun (WGS) entry which is preliminary data.</text>
</comment>
<evidence type="ECO:0000256" key="2">
    <source>
        <dbReference type="ARBA" id="ARBA00009810"/>
    </source>
</evidence>
<dbReference type="CDD" id="cd01347">
    <property type="entry name" value="ligand_gated_channel"/>
    <property type="match status" value="1"/>
</dbReference>
<keyword evidence="11 14" id="KW-0472">Membrane</keyword>
<evidence type="ECO:0000256" key="6">
    <source>
        <dbReference type="ARBA" id="ARBA00022692"/>
    </source>
</evidence>
<dbReference type="Proteomes" id="UP000228621">
    <property type="component" value="Unassembled WGS sequence"/>
</dbReference>
<evidence type="ECO:0000256" key="11">
    <source>
        <dbReference type="ARBA" id="ARBA00023136"/>
    </source>
</evidence>
<keyword evidence="10 16" id="KW-0798">TonB box</keyword>
<evidence type="ECO:0000256" key="13">
    <source>
        <dbReference type="ARBA" id="ARBA00023237"/>
    </source>
</evidence>
<feature type="chain" id="PRO_5013331871" evidence="17">
    <location>
        <begin position="27"/>
        <end position="708"/>
    </location>
</feature>
<keyword evidence="9" id="KW-0406">Ion transport</keyword>
<evidence type="ECO:0000256" key="5">
    <source>
        <dbReference type="ARBA" id="ARBA00022496"/>
    </source>
</evidence>
<evidence type="ECO:0000256" key="4">
    <source>
        <dbReference type="ARBA" id="ARBA00022452"/>
    </source>
</evidence>
<evidence type="ECO:0000256" key="14">
    <source>
        <dbReference type="PROSITE-ProRule" id="PRU01360"/>
    </source>
</evidence>
<dbReference type="NCBIfam" id="TIGR01783">
    <property type="entry name" value="TonB-siderophor"/>
    <property type="match status" value="1"/>
</dbReference>
<dbReference type="PROSITE" id="PS01156">
    <property type="entry name" value="TONB_DEPENDENT_REC_2"/>
    <property type="match status" value="1"/>
</dbReference>
<dbReference type="InterPro" id="IPR039426">
    <property type="entry name" value="TonB-dep_rcpt-like"/>
</dbReference>
<dbReference type="InterPro" id="IPR010105">
    <property type="entry name" value="TonB_sidphr_rcpt"/>
</dbReference>
<evidence type="ECO:0000256" key="3">
    <source>
        <dbReference type="ARBA" id="ARBA00022448"/>
    </source>
</evidence>
<comment type="subcellular location">
    <subcellularLocation>
        <location evidence="1 14">Cell outer membrane</location>
        <topology evidence="1 14">Multi-pass membrane protein</topology>
    </subcellularLocation>
</comment>